<organism evidence="1 2">
    <name type="scientific">Deinococcus gobiensis (strain DSM 21396 / JCM 16679 / CGMCC 1.7299 / I-0)</name>
    <dbReference type="NCBI Taxonomy" id="745776"/>
    <lineage>
        <taxon>Bacteria</taxon>
        <taxon>Thermotogati</taxon>
        <taxon>Deinococcota</taxon>
        <taxon>Deinococci</taxon>
        <taxon>Deinococcales</taxon>
        <taxon>Deinococcaceae</taxon>
        <taxon>Deinococcus</taxon>
    </lineage>
</organism>
<dbReference type="InterPro" id="IPR032787">
    <property type="entry name" value="Prok-E2_D"/>
</dbReference>
<dbReference type="Pfam" id="PF14460">
    <property type="entry name" value="Prok-E2_D"/>
    <property type="match status" value="1"/>
</dbReference>
<dbReference type="OrthoDB" id="67327at2"/>
<dbReference type="PATRIC" id="fig|745776.4.peg.3441"/>
<protein>
    <recommendedName>
        <fullName evidence="3">PRTRC system protein B</fullName>
    </recommendedName>
</protein>
<reference evidence="1 2" key="1">
    <citation type="journal article" date="2012" name="PLoS ONE">
        <title>Genome sequence and transcriptome analysis of the radioresistant bacterium Deinococcus gobiensis: insights into the extreme environmental adaptations.</title>
        <authorList>
            <person name="Yuan M."/>
            <person name="Chen M."/>
            <person name="Zhang W."/>
            <person name="Lu W."/>
            <person name="Wang J."/>
            <person name="Yang M."/>
            <person name="Zhao P."/>
            <person name="Tang R."/>
            <person name="Li X."/>
            <person name="Hao Y."/>
            <person name="Zhou Z."/>
            <person name="Zhan Y."/>
            <person name="Yu H."/>
            <person name="Teng C."/>
            <person name="Yan Y."/>
            <person name="Ping S."/>
            <person name="Wang Y."/>
            <person name="Lin M."/>
        </authorList>
    </citation>
    <scope>NUCLEOTIDE SEQUENCE [LARGE SCALE GENOMIC DNA]</scope>
    <source>
        <strain evidence="2">DSM 21396 / JCM 16679 / CGMCC 1.7299 / I-0</strain>
        <plasmid evidence="1">P2</plasmid>
    </source>
</reference>
<keyword evidence="2" id="KW-1185">Reference proteome</keyword>
<dbReference type="HOGENOM" id="CLU_085624_0_0_0"/>
<proteinExistence type="predicted"/>
<dbReference type="EMBL" id="CP002193">
    <property type="protein sequence ID" value="AFD27295.1"/>
    <property type="molecule type" value="Genomic_DNA"/>
</dbReference>
<evidence type="ECO:0000313" key="1">
    <source>
        <dbReference type="EMBL" id="AFD27295.1"/>
    </source>
</evidence>
<gene>
    <name evidence="1" type="ordered locus">DGo_PB0026</name>
</gene>
<dbReference type="KEGG" id="dgo:DGo_PB0026"/>
<dbReference type="Proteomes" id="UP000007575">
    <property type="component" value="Plasmid P2"/>
</dbReference>
<dbReference type="InterPro" id="IPR022280">
    <property type="entry name" value="PRTRC_protein-B"/>
</dbReference>
<dbReference type="NCBIfam" id="TIGR03737">
    <property type="entry name" value="PRTRC_B"/>
    <property type="match status" value="1"/>
</dbReference>
<evidence type="ECO:0000313" key="2">
    <source>
        <dbReference type="Proteomes" id="UP000007575"/>
    </source>
</evidence>
<dbReference type="RefSeq" id="WP_014686392.1">
    <property type="nucleotide sequence ID" value="NC_017791.1"/>
</dbReference>
<evidence type="ECO:0008006" key="3">
    <source>
        <dbReference type="Google" id="ProtNLM"/>
    </source>
</evidence>
<geneLocation type="plasmid" evidence="1 2">
    <name>P2</name>
</geneLocation>
<keyword evidence="1" id="KW-0614">Plasmid</keyword>
<sequence length="240" mass="26036">MPATIDIEPAPTVRPERSPVLLRPVRALVLYTGQQDLVLHHPVQDAQGQPILGPASPLSAEARQGIIQTLGGGQLTPTFENTLAVSPLAVAWWRRPGPQSLLFNPAYAETRSIAALTGLPIPLPGLVFVATPGTLRVYACQGDERPTLDAPLFHAPLWNTFSSGQVCRGTTQYPNSCTPATQSDWEQAFFHSEFTHPSRTDRFMAWGHSYEELLRAALTAGAFPQDVLLPVGKTLGKVLE</sequence>
<dbReference type="AlphaFoldDB" id="H8H198"/>
<accession>H8H198</accession>
<name>H8H198_DEIGI</name>